<dbReference type="RefSeq" id="XP_040687099.1">
    <property type="nucleotide sequence ID" value="XM_040828643.1"/>
</dbReference>
<dbReference type="AlphaFoldDB" id="A0A1L9RER0"/>
<dbReference type="Proteomes" id="UP000184383">
    <property type="component" value="Unassembled WGS sequence"/>
</dbReference>
<name>A0A1L9RER0_ASPWE</name>
<sequence length="856" mass="97860">MPCLPRFKSSNCTQSSLPNITHAPSVPWTLIGPSNVHLPEELEKLYWHGVRRELENIISTLKLWQQEEYAEVNVNEENDKIHGFDTFVDGVCHQTRAFAIRYGIIGEEKLKLQQDDGEDEDKKLTKLEKQLKRDSRIDEESKKINSGVRKNLPTIPRYSGIEQRACMLLQAAGFLDIDKHIEHRPPLEKLGFWTRPAIPQLTLTHFEKDWTPQFNMLECSKCHSIIRGSMFVHIDKVIKQNTICEECYRLHYYGNAEYEKAYKHCILSETITPSISRAMCNCEDVPQSTEEGDMRALFPISRDEKHIEKEELQCKLLQLGGQVALAKYHGLQSIVQTQEEDHNKDTKSSSKLKSVLGIFNREHKEAKGRTKKITKLGSKKLTLQNVSETGRRSTPTKTHGDYPAATEAKADEDIPIFFRQFTEQYPFGNVHMALRVGPLVIENGVAHTKGGALISLRELPIFHERSSTSQSRQRSLAVSGDVNRYLWQQDRPAGAPKRYKSIMKQVVGGPFTGVTSRSTETAEEKAIIQLLVEASKKQFDDPGLSAADKKRMLDSTLDPVMKSLKSLLQIRVRIYLSSIAARLIDPTLTTLTWSATSNNCQSFCNSLIDKELFEPLVSNHKGKEGLYLMSFVCPQEGYIRNKVHSKFDVPSGLTEEYLLRFHFGRHDDADVIDTLQEYWCDWGAFGSPLYKYQDLFPWDCTEAYGRYPTRCNDCNLAKHILAFPFDAWSIIQLHLNRDPHMYAPSSNVSHSWIENRLLILTASSILTKAAAAMAKTPGFCHATQWLHSEQSKLRRRDPSLTRVKLGGIHRAQPFSHYFEAGKYSHYFLAQWALRPRNEQIEEYELLRDGRVGMLDV</sequence>
<accession>A0A1L9RER0</accession>
<gene>
    <name evidence="2" type="ORF">ASPWEDRAFT_116251</name>
</gene>
<feature type="compositionally biased region" description="Basic residues" evidence="1">
    <location>
        <begin position="369"/>
        <end position="378"/>
    </location>
</feature>
<evidence type="ECO:0000313" key="3">
    <source>
        <dbReference type="Proteomes" id="UP000184383"/>
    </source>
</evidence>
<evidence type="ECO:0000313" key="2">
    <source>
        <dbReference type="EMBL" id="OJJ33422.1"/>
    </source>
</evidence>
<feature type="region of interest" description="Disordered" evidence="1">
    <location>
        <begin position="367"/>
        <end position="403"/>
    </location>
</feature>
<dbReference type="VEuPathDB" id="FungiDB:ASPWEDRAFT_116251"/>
<dbReference type="EMBL" id="KV878214">
    <property type="protein sequence ID" value="OJJ33422.1"/>
    <property type="molecule type" value="Genomic_DNA"/>
</dbReference>
<proteinExistence type="predicted"/>
<protein>
    <recommendedName>
        <fullName evidence="4">ZZ-type domain-containing protein</fullName>
    </recommendedName>
</protein>
<feature type="non-terminal residue" evidence="2">
    <location>
        <position position="856"/>
    </location>
</feature>
<keyword evidence="3" id="KW-1185">Reference proteome</keyword>
<organism evidence="2 3">
    <name type="scientific">Aspergillus wentii DTO 134E9</name>
    <dbReference type="NCBI Taxonomy" id="1073089"/>
    <lineage>
        <taxon>Eukaryota</taxon>
        <taxon>Fungi</taxon>
        <taxon>Dikarya</taxon>
        <taxon>Ascomycota</taxon>
        <taxon>Pezizomycotina</taxon>
        <taxon>Eurotiomycetes</taxon>
        <taxon>Eurotiomycetidae</taxon>
        <taxon>Eurotiales</taxon>
        <taxon>Aspergillaceae</taxon>
        <taxon>Aspergillus</taxon>
        <taxon>Aspergillus subgen. Cremei</taxon>
    </lineage>
</organism>
<dbReference type="GeneID" id="63744491"/>
<feature type="compositionally biased region" description="Polar residues" evidence="1">
    <location>
        <begin position="381"/>
        <end position="397"/>
    </location>
</feature>
<dbReference type="STRING" id="1073089.A0A1L9RER0"/>
<evidence type="ECO:0000256" key="1">
    <source>
        <dbReference type="SAM" id="MobiDB-lite"/>
    </source>
</evidence>
<reference evidence="3" key="1">
    <citation type="journal article" date="2017" name="Genome Biol.">
        <title>Comparative genomics reveals high biological diversity and specific adaptations in the industrially and medically important fungal genus Aspergillus.</title>
        <authorList>
            <person name="de Vries R.P."/>
            <person name="Riley R."/>
            <person name="Wiebenga A."/>
            <person name="Aguilar-Osorio G."/>
            <person name="Amillis S."/>
            <person name="Uchima C.A."/>
            <person name="Anderluh G."/>
            <person name="Asadollahi M."/>
            <person name="Askin M."/>
            <person name="Barry K."/>
            <person name="Battaglia E."/>
            <person name="Bayram O."/>
            <person name="Benocci T."/>
            <person name="Braus-Stromeyer S.A."/>
            <person name="Caldana C."/>
            <person name="Canovas D."/>
            <person name="Cerqueira G.C."/>
            <person name="Chen F."/>
            <person name="Chen W."/>
            <person name="Choi C."/>
            <person name="Clum A."/>
            <person name="Dos Santos R.A."/>
            <person name="Damasio A.R."/>
            <person name="Diallinas G."/>
            <person name="Emri T."/>
            <person name="Fekete E."/>
            <person name="Flipphi M."/>
            <person name="Freyberg S."/>
            <person name="Gallo A."/>
            <person name="Gournas C."/>
            <person name="Habgood R."/>
            <person name="Hainaut M."/>
            <person name="Harispe M.L."/>
            <person name="Henrissat B."/>
            <person name="Hilden K.S."/>
            <person name="Hope R."/>
            <person name="Hossain A."/>
            <person name="Karabika E."/>
            <person name="Karaffa L."/>
            <person name="Karanyi Z."/>
            <person name="Krasevec N."/>
            <person name="Kuo A."/>
            <person name="Kusch H."/>
            <person name="LaButti K."/>
            <person name="Lagendijk E.L."/>
            <person name="Lapidus A."/>
            <person name="Levasseur A."/>
            <person name="Lindquist E."/>
            <person name="Lipzen A."/>
            <person name="Logrieco A.F."/>
            <person name="MacCabe A."/>
            <person name="Maekelae M.R."/>
            <person name="Malavazi I."/>
            <person name="Melin P."/>
            <person name="Meyer V."/>
            <person name="Mielnichuk N."/>
            <person name="Miskei M."/>
            <person name="Molnar A.P."/>
            <person name="Mule G."/>
            <person name="Ngan C.Y."/>
            <person name="Orejas M."/>
            <person name="Orosz E."/>
            <person name="Ouedraogo J.P."/>
            <person name="Overkamp K.M."/>
            <person name="Park H.-S."/>
            <person name="Perrone G."/>
            <person name="Piumi F."/>
            <person name="Punt P.J."/>
            <person name="Ram A.F."/>
            <person name="Ramon A."/>
            <person name="Rauscher S."/>
            <person name="Record E."/>
            <person name="Riano-Pachon D.M."/>
            <person name="Robert V."/>
            <person name="Roehrig J."/>
            <person name="Ruller R."/>
            <person name="Salamov A."/>
            <person name="Salih N.S."/>
            <person name="Samson R.A."/>
            <person name="Sandor E."/>
            <person name="Sanguinetti M."/>
            <person name="Schuetze T."/>
            <person name="Sepcic K."/>
            <person name="Shelest E."/>
            <person name="Sherlock G."/>
            <person name="Sophianopoulou V."/>
            <person name="Squina F.M."/>
            <person name="Sun H."/>
            <person name="Susca A."/>
            <person name="Todd R.B."/>
            <person name="Tsang A."/>
            <person name="Unkles S.E."/>
            <person name="van de Wiele N."/>
            <person name="van Rossen-Uffink D."/>
            <person name="Oliveira J.V."/>
            <person name="Vesth T.C."/>
            <person name="Visser J."/>
            <person name="Yu J.-H."/>
            <person name="Zhou M."/>
            <person name="Andersen M.R."/>
            <person name="Archer D.B."/>
            <person name="Baker S.E."/>
            <person name="Benoit I."/>
            <person name="Brakhage A.A."/>
            <person name="Braus G.H."/>
            <person name="Fischer R."/>
            <person name="Frisvad J.C."/>
            <person name="Goldman G.H."/>
            <person name="Houbraken J."/>
            <person name="Oakley B."/>
            <person name="Pocsi I."/>
            <person name="Scazzocchio C."/>
            <person name="Seiboth B."/>
            <person name="vanKuyk P.A."/>
            <person name="Wortman J."/>
            <person name="Dyer P.S."/>
            <person name="Grigoriev I.V."/>
        </authorList>
    </citation>
    <scope>NUCLEOTIDE SEQUENCE [LARGE SCALE GENOMIC DNA]</scope>
    <source>
        <strain evidence="3">DTO 134E9</strain>
    </source>
</reference>
<evidence type="ECO:0008006" key="4">
    <source>
        <dbReference type="Google" id="ProtNLM"/>
    </source>
</evidence>
<dbReference type="OrthoDB" id="4455544at2759"/>